<name>L8E9N1_HUMAN</name>
<evidence type="ECO:0000313" key="1">
    <source>
        <dbReference type="EMBL" id="CCQ43864.1"/>
    </source>
</evidence>
<dbReference type="AlphaFoldDB" id="L8E9N1"/>
<gene>
    <name evidence="1" type="primary">PIKFYVE</name>
</gene>
<dbReference type="EMBL" id="HF584367">
    <property type="protein sequence ID" value="CCQ43864.1"/>
    <property type="molecule type" value="Genomic_DNA"/>
</dbReference>
<protein>
    <submittedName>
        <fullName evidence="1">Alternative protein PIKFYVE</fullName>
    </submittedName>
</protein>
<accession>L8E9N1</accession>
<dbReference type="OrthoDB" id="158357at2759"/>
<proteinExistence type="predicted"/>
<reference evidence="1" key="1">
    <citation type="journal article" date="2013" name="PLoS ONE">
        <title>Direct detection of alternative open reading frames translation products in human significantly expands the proteome.</title>
        <authorList>
            <person name="Vanderperre B."/>
            <person name="Lucier J.-F."/>
            <person name="Motard J."/>
            <person name="Tremblay G."/>
            <person name="Vanderperre S."/>
            <person name="Wisztorski M."/>
            <person name="Salzet M."/>
            <person name="Boisvert F.-M."/>
            <person name="Roucou X."/>
        </authorList>
    </citation>
    <scope>NUCLEOTIDE SEQUENCE</scope>
</reference>
<sequence length="40" mass="4698">MDVGWIVLVITTSFSEMSMRCIDHCRVQNFLRRLLPTVTQ</sequence>
<organism evidence="1">
    <name type="scientific">Homo sapiens</name>
    <name type="common">Human</name>
    <dbReference type="NCBI Taxonomy" id="9606"/>
    <lineage>
        <taxon>Eukaryota</taxon>
        <taxon>Metazoa</taxon>
        <taxon>Chordata</taxon>
        <taxon>Craniata</taxon>
        <taxon>Vertebrata</taxon>
        <taxon>Euteleostomi</taxon>
        <taxon>Mammalia</taxon>
        <taxon>Eutheria</taxon>
        <taxon>Euarchontoglires</taxon>
        <taxon>Primates</taxon>
        <taxon>Haplorrhini</taxon>
        <taxon>Catarrhini</taxon>
        <taxon>Hominidae</taxon>
        <taxon>Homo</taxon>
    </lineage>
</organism>
<dbReference type="ChiTaRS" id="PIKFYVE">
    <property type="organism name" value="human"/>
</dbReference>